<evidence type="ECO:0000313" key="1">
    <source>
        <dbReference type="EMBL" id="CVK17188.1"/>
    </source>
</evidence>
<keyword evidence="2" id="KW-1185">Reference proteome</keyword>
<organism evidence="1 2">
    <name type="scientific">Apibacter mensalis</name>
    <dbReference type="NCBI Taxonomy" id="1586267"/>
    <lineage>
        <taxon>Bacteria</taxon>
        <taxon>Pseudomonadati</taxon>
        <taxon>Bacteroidota</taxon>
        <taxon>Flavobacteriia</taxon>
        <taxon>Flavobacteriales</taxon>
        <taxon>Weeksellaceae</taxon>
        <taxon>Apibacter</taxon>
    </lineage>
</organism>
<protein>
    <submittedName>
        <fullName evidence="1">Uncharacterized protein</fullName>
    </submittedName>
</protein>
<dbReference type="RefSeq" id="WP_055426349.1">
    <property type="nucleotide sequence ID" value="NZ_FCOR01000020.1"/>
</dbReference>
<evidence type="ECO:0000313" key="2">
    <source>
        <dbReference type="Proteomes" id="UP000182761"/>
    </source>
</evidence>
<dbReference type="Proteomes" id="UP000182761">
    <property type="component" value="Unassembled WGS sequence"/>
</dbReference>
<name>A0A0X3ATG7_9FLAO</name>
<reference evidence="1 2" key="1">
    <citation type="submission" date="2016-01" db="EMBL/GenBank/DDBJ databases">
        <authorList>
            <person name="McClelland M."/>
            <person name="Jain A."/>
            <person name="Saraogi P."/>
            <person name="Mendelson R."/>
            <person name="Westerman R."/>
            <person name="SanMiguel P."/>
            <person name="Csonka L."/>
        </authorList>
    </citation>
    <scope>NUCLEOTIDE SEQUENCE [LARGE SCALE GENOMIC DNA]</scope>
    <source>
        <strain evidence="1 2">R-53146</strain>
    </source>
</reference>
<accession>A0A0X3ATG7</accession>
<sequence length="75" mass="9021">MSEIKYIESKSNQMQIPSEYEIFMEIIRAEKMEKQIQESINSMGYTVVENCIKIKYNNSYEEFKKEIKANEKTRL</sequence>
<proteinExistence type="predicted"/>
<dbReference type="STRING" id="1586267.GCA_001418685_02051"/>
<dbReference type="EMBL" id="FCOR01000020">
    <property type="protein sequence ID" value="CVK17188.1"/>
    <property type="molecule type" value="Genomic_DNA"/>
</dbReference>
<dbReference type="AlphaFoldDB" id="A0A0X3ATG7"/>
<gene>
    <name evidence="1" type="ORF">Ga0061079_1203</name>
</gene>